<dbReference type="SMART" id="SM00490">
    <property type="entry name" value="HELICc"/>
    <property type="match status" value="1"/>
</dbReference>
<feature type="compositionally biased region" description="Polar residues" evidence="12">
    <location>
        <begin position="1222"/>
        <end position="1233"/>
    </location>
</feature>
<dbReference type="GO" id="GO:0005524">
    <property type="term" value="F:ATP binding"/>
    <property type="evidence" value="ECO:0007669"/>
    <property type="project" value="UniProtKB-KW"/>
</dbReference>
<dbReference type="EMBL" id="KE651168">
    <property type="protein sequence ID" value="EEB06877.1"/>
    <property type="molecule type" value="Genomic_DNA"/>
</dbReference>
<evidence type="ECO:0000313" key="17">
    <source>
        <dbReference type="Proteomes" id="UP000001744"/>
    </source>
</evidence>
<keyword evidence="4" id="KW-0547">Nucleotide-binding</keyword>
<dbReference type="HOGENOM" id="CLU_000315_16_5_1"/>
<dbReference type="GO" id="GO:0003682">
    <property type="term" value="F:chromatin binding"/>
    <property type="evidence" value="ECO:0000318"/>
    <property type="project" value="GO_Central"/>
</dbReference>
<dbReference type="GO" id="GO:0010526">
    <property type="term" value="P:transposable element silencing"/>
    <property type="evidence" value="ECO:0007669"/>
    <property type="project" value="EnsemblFungi"/>
</dbReference>
<comment type="similarity">
    <text evidence="2">Belongs to the SNF2/RAD54 helicase family.</text>
</comment>
<dbReference type="JaponicusDB" id="SJAG_01938">
    <property type="gene designation" value="fft2"/>
</dbReference>
<feature type="compositionally biased region" description="Polar residues" evidence="12">
    <location>
        <begin position="33"/>
        <end position="53"/>
    </location>
</feature>
<dbReference type="GO" id="GO:0045944">
    <property type="term" value="P:positive regulation of transcription by RNA polymerase II"/>
    <property type="evidence" value="ECO:0000318"/>
    <property type="project" value="GO_Central"/>
</dbReference>
<feature type="compositionally biased region" description="Polar residues" evidence="12">
    <location>
        <begin position="1168"/>
        <end position="1178"/>
    </location>
</feature>
<feature type="region of interest" description="Disordered" evidence="12">
    <location>
        <begin position="405"/>
        <end position="425"/>
    </location>
</feature>
<dbReference type="Proteomes" id="UP000001744">
    <property type="component" value="Unassembled WGS sequence"/>
</dbReference>
<keyword evidence="9" id="KW-0238">DNA-binding</keyword>
<dbReference type="GO" id="GO:0003677">
    <property type="term" value="F:DNA binding"/>
    <property type="evidence" value="ECO:0000318"/>
    <property type="project" value="GO_Central"/>
</dbReference>
<dbReference type="GO" id="GO:0016787">
    <property type="term" value="F:hydrolase activity"/>
    <property type="evidence" value="ECO:0007669"/>
    <property type="project" value="UniProtKB-KW"/>
</dbReference>
<dbReference type="SUPFAM" id="SSF52540">
    <property type="entry name" value="P-loop containing nucleoside triphosphate hydrolases"/>
    <property type="match status" value="2"/>
</dbReference>
<dbReference type="SMART" id="SM00487">
    <property type="entry name" value="DEXDc"/>
    <property type="match status" value="1"/>
</dbReference>
<dbReference type="GO" id="GO:0140750">
    <property type="term" value="F:nucleosome array spacer activity"/>
    <property type="evidence" value="ECO:0000318"/>
    <property type="project" value="GO_Central"/>
</dbReference>
<organism evidence="15 17">
    <name type="scientific">Schizosaccharomyces japonicus (strain yFS275 / FY16936)</name>
    <name type="common">Fission yeast</name>
    <dbReference type="NCBI Taxonomy" id="402676"/>
    <lineage>
        <taxon>Eukaryota</taxon>
        <taxon>Fungi</taxon>
        <taxon>Dikarya</taxon>
        <taxon>Ascomycota</taxon>
        <taxon>Taphrinomycotina</taxon>
        <taxon>Schizosaccharomycetes</taxon>
        <taxon>Schizosaccharomycetales</taxon>
        <taxon>Schizosaccharomycetaceae</taxon>
        <taxon>Schizosaccharomyces</taxon>
    </lineage>
</organism>
<evidence type="ECO:0000256" key="6">
    <source>
        <dbReference type="ARBA" id="ARBA00022806"/>
    </source>
</evidence>
<evidence type="ECO:0000256" key="12">
    <source>
        <dbReference type="SAM" id="MobiDB-lite"/>
    </source>
</evidence>
<dbReference type="EC" id="3.6.4.12" evidence="3"/>
<sequence length="1246" mass="139372">MLPYNSPYEVTSRKRKLSDENDAVHQQGAPVSYSPNMGQTMGYMSSSPSNMSPGENAGRVPQLQNGQSYSGQPSQQQLYYQQQYQSMLQAQMSGKQASPYEYQQRAGMDRVQMPYGAYNGVSGMSPGPPSMSAAGMQQQAMNSAYMMQYNGQMASAMPSYTRVANSQYGYRQAMPMQQHQQPPPPQQQQQQPTPGAGSLSSLEAHFPESIIKAVQRIRYHVPQASTHLVINVLAQTSWNEVTALSILSQKLLGYDVSSRLQQASQMSANAAQMPAMVYPQYESSKRTVQSQKRSIRDRYMQNQANAAAATGSSAAAQYVPPQTHITLRKSSKRTGEDDDFYDSEEESETEIVRDTSALENTVLHFLNTCSAKELSDTASCPLDHSKILLEHRPFQTLAEACVIKHPDDVPSKPGKRGKRREKQPLGQKIVNTCMETMEGYYAIDSLIARCESLGRRISQGMESWGVSLNNASGEVNLTDVNASNATTDPAEAVNSSGFAKFVTVQPKCMGEGIVLKSYQLVGMNWLNLLYRQNLSGILADEMGLGKTCQVVSFFALLLESGRVGPHLVVVPSSTLENWLRELARFCPSLKVEPYYGNQQERAEIREAIEENEAGYNVLVTTYQLATSSKEDRAFLKRQKFDVCVYDEGHYLKNRMSERYRHLMNINASFRLLLTGTPLQNNLKELVSLLAFILPNMFDNNMEGLDVIFKAKPTADGDIEQALLSKQRISRAKTMMTPFVLRRRKMQVLNDLSPKIQIIENCELSAEQKTIYDRYNNLRTMKKEAKKNGVPLPEDKSKTPPAGHILMQLRKAANHALLFREKYTDKIIRKMAKDIMTEEQYKNANEQYIYEDMEVMSDFELHKLCRNFPSLHPYMLKDDPWMKSGKIDVLKKLLPKMKEQGDRILIFSQFTQVIDILEQVLDTLKITYTRLDGSTQVETRQDIIDQFHRETDITVFLLSTKAGGFGINLACANVVILYDCSYNPFDDLQAEDRAHRVGQTKQVTVIRLITKNTVEEYIQRLANTKLALDMSLSSENKDREMLGEKLVQDMLEADIPQTTVGNEVNEPTTENNETASTLNTDATAANPPPEEENEMTPSEEVNSSNVNADANAHAEDEDASKEESNDNVADEKNSSAESIPKEETEAHTEVSQEATPDARTTDDDKTAVNDLTTSSAQQQLEKEGLSIPDKQEPEPKKDANESTDASPTLKETSNVENSDKESVIQQSPTTTADSLPTPAESEQPAQP</sequence>
<dbReference type="InterPro" id="IPR001650">
    <property type="entry name" value="Helicase_C-like"/>
</dbReference>
<dbReference type="CDD" id="cd18793">
    <property type="entry name" value="SF2_C_SNF"/>
    <property type="match status" value="1"/>
</dbReference>
<dbReference type="PROSITE" id="PS51194">
    <property type="entry name" value="HELICASE_CTER"/>
    <property type="match status" value="1"/>
</dbReference>
<feature type="compositionally biased region" description="Acidic residues" evidence="12">
    <location>
        <begin position="336"/>
        <end position="349"/>
    </location>
</feature>
<dbReference type="PROSITE" id="PS51192">
    <property type="entry name" value="HELICASE_ATP_BIND_1"/>
    <property type="match status" value="1"/>
</dbReference>
<comment type="catalytic activity">
    <reaction evidence="11">
        <text>ATP + H2O = ADP + phosphate + H(+)</text>
        <dbReference type="Rhea" id="RHEA:13065"/>
        <dbReference type="ChEBI" id="CHEBI:15377"/>
        <dbReference type="ChEBI" id="CHEBI:15378"/>
        <dbReference type="ChEBI" id="CHEBI:30616"/>
        <dbReference type="ChEBI" id="CHEBI:43474"/>
        <dbReference type="ChEBI" id="CHEBI:456216"/>
        <dbReference type="EC" id="3.6.4.12"/>
    </reaction>
</comment>
<evidence type="ECO:0000256" key="9">
    <source>
        <dbReference type="ARBA" id="ARBA00023125"/>
    </source>
</evidence>
<dbReference type="CDD" id="cd17998">
    <property type="entry name" value="DEXHc_SMARCAD1"/>
    <property type="match status" value="1"/>
</dbReference>
<proteinExistence type="inferred from homology"/>
<dbReference type="InterPro" id="IPR038718">
    <property type="entry name" value="SNF2-like_sf"/>
</dbReference>
<dbReference type="Gene3D" id="3.40.50.300">
    <property type="entry name" value="P-loop containing nucleotide triphosphate hydrolases"/>
    <property type="match status" value="1"/>
</dbReference>
<dbReference type="GO" id="GO:0000785">
    <property type="term" value="C:chromatin"/>
    <property type="evidence" value="ECO:0000318"/>
    <property type="project" value="GO_Central"/>
</dbReference>
<dbReference type="Gene3D" id="3.40.50.10810">
    <property type="entry name" value="Tandem AAA-ATPase domain"/>
    <property type="match status" value="1"/>
</dbReference>
<keyword evidence="7" id="KW-0067">ATP-binding</keyword>
<keyword evidence="10" id="KW-0539">Nucleus</keyword>
<dbReference type="GO" id="GO:0005634">
    <property type="term" value="C:nucleus"/>
    <property type="evidence" value="ECO:0000318"/>
    <property type="project" value="GO_Central"/>
</dbReference>
<evidence type="ECO:0000256" key="8">
    <source>
        <dbReference type="ARBA" id="ARBA00022853"/>
    </source>
</evidence>
<dbReference type="OrthoDB" id="5857104at2759"/>
<dbReference type="VEuPathDB" id="FungiDB:SJAG_01938"/>
<dbReference type="GeneID" id="7049933"/>
<evidence type="ECO:0000313" key="15">
    <source>
        <dbReference type="EMBL" id="EEB06877.1"/>
    </source>
</evidence>
<feature type="domain" description="Helicase C-terminal" evidence="14">
    <location>
        <begin position="888"/>
        <end position="1039"/>
    </location>
</feature>
<feature type="compositionally biased region" description="Low complexity" evidence="12">
    <location>
        <begin position="1057"/>
        <end position="1084"/>
    </location>
</feature>
<feature type="compositionally biased region" description="Low complexity" evidence="12">
    <location>
        <begin position="1094"/>
        <end position="1110"/>
    </location>
</feature>
<evidence type="ECO:0000259" key="14">
    <source>
        <dbReference type="PROSITE" id="PS51194"/>
    </source>
</evidence>
<keyword evidence="8" id="KW-0156">Chromatin regulator</keyword>
<dbReference type="GO" id="GO:0000729">
    <property type="term" value="P:DNA double-strand break processing"/>
    <property type="evidence" value="ECO:0000318"/>
    <property type="project" value="GO_Central"/>
</dbReference>
<dbReference type="InterPro" id="IPR000330">
    <property type="entry name" value="SNF2_N"/>
</dbReference>
<dbReference type="InterPro" id="IPR049730">
    <property type="entry name" value="SNF2/RAD54-like_C"/>
</dbReference>
<dbReference type="eggNOG" id="KOG0389">
    <property type="taxonomic scope" value="Eukaryota"/>
</dbReference>
<evidence type="ECO:0000256" key="3">
    <source>
        <dbReference type="ARBA" id="ARBA00012551"/>
    </source>
</evidence>
<feature type="region of interest" description="Disordered" evidence="12">
    <location>
        <begin position="1054"/>
        <end position="1246"/>
    </location>
</feature>
<dbReference type="Pfam" id="PF00271">
    <property type="entry name" value="Helicase_C"/>
    <property type="match status" value="1"/>
</dbReference>
<keyword evidence="5" id="KW-0378">Hydrolase</keyword>
<name>B6JZA9_SCHJY</name>
<dbReference type="OMA" id="CMETMEG"/>
<keyword evidence="17" id="KW-1185">Reference proteome</keyword>
<dbReference type="AlphaFoldDB" id="B6JZA9"/>
<dbReference type="PANTHER" id="PTHR10799">
    <property type="entry name" value="SNF2/RAD54 HELICASE FAMILY"/>
    <property type="match status" value="1"/>
</dbReference>
<dbReference type="GO" id="GO:0003678">
    <property type="term" value="F:DNA helicase activity"/>
    <property type="evidence" value="ECO:0007669"/>
    <property type="project" value="UniProtKB-EC"/>
</dbReference>
<protein>
    <recommendedName>
        <fullName evidence="3">DNA helicase</fullName>
        <ecNumber evidence="3">3.6.4.12</ecNumber>
    </recommendedName>
</protein>
<feature type="region of interest" description="Disordered" evidence="12">
    <location>
        <begin position="327"/>
        <end position="349"/>
    </location>
</feature>
<evidence type="ECO:0000256" key="1">
    <source>
        <dbReference type="ARBA" id="ARBA00004123"/>
    </source>
</evidence>
<accession>B6JZA9</accession>
<evidence type="ECO:0000256" key="5">
    <source>
        <dbReference type="ARBA" id="ARBA00022801"/>
    </source>
</evidence>
<feature type="region of interest" description="Disordered" evidence="12">
    <location>
        <begin position="174"/>
        <end position="201"/>
    </location>
</feature>
<evidence type="ECO:0000256" key="2">
    <source>
        <dbReference type="ARBA" id="ARBA00007025"/>
    </source>
</evidence>
<dbReference type="STRING" id="402676.B6JZA9"/>
<keyword evidence="6 15" id="KW-0347">Helicase</keyword>
<dbReference type="RefSeq" id="XP_002173170.1">
    <property type="nucleotide sequence ID" value="XM_002173134.2"/>
</dbReference>
<evidence type="ECO:0000256" key="11">
    <source>
        <dbReference type="ARBA" id="ARBA00047995"/>
    </source>
</evidence>
<evidence type="ECO:0000313" key="16">
    <source>
        <dbReference type="JaponicusDB" id="SJAG_01938"/>
    </source>
</evidence>
<feature type="compositionally biased region" description="Low complexity" evidence="12">
    <location>
        <begin position="64"/>
        <end position="76"/>
    </location>
</feature>
<dbReference type="Pfam" id="PF00176">
    <property type="entry name" value="SNF2-rel_dom"/>
    <property type="match status" value="1"/>
</dbReference>
<dbReference type="InterPro" id="IPR014001">
    <property type="entry name" value="Helicase_ATP-bd"/>
</dbReference>
<feature type="region of interest" description="Disordered" evidence="12">
    <location>
        <begin position="1"/>
        <end position="76"/>
    </location>
</feature>
<dbReference type="InterPro" id="IPR027417">
    <property type="entry name" value="P-loop_NTPase"/>
</dbReference>
<evidence type="ECO:0000256" key="4">
    <source>
        <dbReference type="ARBA" id="ARBA00022741"/>
    </source>
</evidence>
<gene>
    <name evidence="16" type="primary">fft2</name>
    <name evidence="15" type="ORF">SJAG_01938</name>
</gene>
<dbReference type="GO" id="GO:0031507">
    <property type="term" value="P:heterochromatin formation"/>
    <property type="evidence" value="ECO:0000318"/>
    <property type="project" value="GO_Central"/>
</dbReference>
<evidence type="ECO:0000259" key="13">
    <source>
        <dbReference type="PROSITE" id="PS51192"/>
    </source>
</evidence>
<feature type="compositionally biased region" description="Basic and acidic residues" evidence="12">
    <location>
        <begin position="1120"/>
        <end position="1149"/>
    </location>
</feature>
<evidence type="ECO:0000256" key="10">
    <source>
        <dbReference type="ARBA" id="ARBA00023242"/>
    </source>
</evidence>
<feature type="domain" description="Helicase ATP-binding" evidence="13">
    <location>
        <begin position="527"/>
        <end position="695"/>
    </location>
</feature>
<feature type="compositionally biased region" description="Polar residues" evidence="12">
    <location>
        <begin position="1201"/>
        <end position="1215"/>
    </location>
</feature>
<feature type="compositionally biased region" description="Basic and acidic residues" evidence="12">
    <location>
        <begin position="1179"/>
        <end position="1199"/>
    </location>
</feature>
<comment type="subcellular location">
    <subcellularLocation>
        <location evidence="1">Nucleus</location>
    </subcellularLocation>
</comment>
<reference evidence="15 17" key="1">
    <citation type="journal article" date="2011" name="Science">
        <title>Comparative functional genomics of the fission yeasts.</title>
        <authorList>
            <person name="Rhind N."/>
            <person name="Chen Z."/>
            <person name="Yassour M."/>
            <person name="Thompson D.A."/>
            <person name="Haas B.J."/>
            <person name="Habib N."/>
            <person name="Wapinski I."/>
            <person name="Roy S."/>
            <person name="Lin M.F."/>
            <person name="Heiman D.I."/>
            <person name="Young S.K."/>
            <person name="Furuya K."/>
            <person name="Guo Y."/>
            <person name="Pidoux A."/>
            <person name="Chen H.M."/>
            <person name="Robbertse B."/>
            <person name="Goldberg J.M."/>
            <person name="Aoki K."/>
            <person name="Bayne E.H."/>
            <person name="Berlin A.M."/>
            <person name="Desjardins C.A."/>
            <person name="Dobbs E."/>
            <person name="Dukaj L."/>
            <person name="Fan L."/>
            <person name="FitzGerald M.G."/>
            <person name="French C."/>
            <person name="Gujja S."/>
            <person name="Hansen K."/>
            <person name="Keifenheim D."/>
            <person name="Levin J.Z."/>
            <person name="Mosher R.A."/>
            <person name="Mueller C.A."/>
            <person name="Pfiffner J."/>
            <person name="Priest M."/>
            <person name="Russ C."/>
            <person name="Smialowska A."/>
            <person name="Swoboda P."/>
            <person name="Sykes S.M."/>
            <person name="Vaughn M."/>
            <person name="Vengrova S."/>
            <person name="Yoder R."/>
            <person name="Zeng Q."/>
            <person name="Allshire R."/>
            <person name="Baulcombe D."/>
            <person name="Birren B.W."/>
            <person name="Brown W."/>
            <person name="Ekwall K."/>
            <person name="Kellis M."/>
            <person name="Leatherwood J."/>
            <person name="Levin H."/>
            <person name="Margalit H."/>
            <person name="Martienssen R."/>
            <person name="Nieduszynski C.A."/>
            <person name="Spatafora J.W."/>
            <person name="Friedman N."/>
            <person name="Dalgaard J.Z."/>
            <person name="Baumann P."/>
            <person name="Niki H."/>
            <person name="Regev A."/>
            <person name="Nusbaum C."/>
        </authorList>
    </citation>
    <scope>NUCLEOTIDE SEQUENCE [LARGE SCALE GENOMIC DNA]</scope>
    <source>
        <strain evidence="17">yFS275 / FY16936</strain>
    </source>
</reference>
<dbReference type="FunFam" id="3.40.50.10810:FF:000014">
    <property type="entry name" value="SWI/SNF-related matrix-associated actin-dependent regulator of chromatin subfamily A containing DEAD/H box 1"/>
    <property type="match status" value="1"/>
</dbReference>
<evidence type="ECO:0000256" key="7">
    <source>
        <dbReference type="ARBA" id="ARBA00022840"/>
    </source>
</evidence>